<dbReference type="AlphaFoldDB" id="A0AAD3CYC9"/>
<gene>
    <name evidence="1" type="ORF">CTEN210_09661</name>
</gene>
<proteinExistence type="predicted"/>
<dbReference type="EMBL" id="BLLK01000046">
    <property type="protein sequence ID" value="GFH53185.1"/>
    <property type="molecule type" value="Genomic_DNA"/>
</dbReference>
<organism evidence="1 2">
    <name type="scientific">Chaetoceros tenuissimus</name>
    <dbReference type="NCBI Taxonomy" id="426638"/>
    <lineage>
        <taxon>Eukaryota</taxon>
        <taxon>Sar</taxon>
        <taxon>Stramenopiles</taxon>
        <taxon>Ochrophyta</taxon>
        <taxon>Bacillariophyta</taxon>
        <taxon>Coscinodiscophyceae</taxon>
        <taxon>Chaetocerotophycidae</taxon>
        <taxon>Chaetocerotales</taxon>
        <taxon>Chaetocerotaceae</taxon>
        <taxon>Chaetoceros</taxon>
    </lineage>
</organism>
<sequence>MNTYCKFIFWLSCLCASFYATSTYLKGYLLYFGGNDSFYKTTRIEENSTLSKHVHVEDINERACRVVIINLVDFHHEVIESAVLRYPLPFHKYNCSVEKHPIVYDFALYQNRHHLKIDAAASSLSKKAQFLNQTEFWGWNRYFEGHLKGQVFPRNDKYNSRALFNKLVTWDEIDNSIVDAQIDITCNISPKFQRWALSENNYCVLHHANLDINLSQNPSLLSKSCFLSPMWPKEQCQFIASDLPFAKDNVASLRRETPGIKVCIQGGQRNLNLACEIFSKSKHDLYNATLHLSSRESESQVKKINMLGIEGKVVVSSEIDYIKYHEHVSKCDLILPLLEPNESSSHFPWGEKKLSGIIPAIIAYQIDILAHYKYIKIYEKWLSQKINVVTYGDTVPEKVSGLNEQMQRIFERKVKVSR</sequence>
<evidence type="ECO:0000313" key="1">
    <source>
        <dbReference type="EMBL" id="GFH53185.1"/>
    </source>
</evidence>
<accession>A0AAD3CYC9</accession>
<reference evidence="1 2" key="1">
    <citation type="journal article" date="2021" name="Sci. Rep.">
        <title>The genome of the diatom Chaetoceros tenuissimus carries an ancient integrated fragment of an extant virus.</title>
        <authorList>
            <person name="Hongo Y."/>
            <person name="Kimura K."/>
            <person name="Takaki Y."/>
            <person name="Yoshida Y."/>
            <person name="Baba S."/>
            <person name="Kobayashi G."/>
            <person name="Nagasaki K."/>
            <person name="Hano T."/>
            <person name="Tomaru Y."/>
        </authorList>
    </citation>
    <scope>NUCLEOTIDE SEQUENCE [LARGE SCALE GENOMIC DNA]</scope>
    <source>
        <strain evidence="1 2">NIES-3715</strain>
    </source>
</reference>
<name>A0AAD3CYC9_9STRA</name>
<comment type="caution">
    <text evidence="1">The sequence shown here is derived from an EMBL/GenBank/DDBJ whole genome shotgun (WGS) entry which is preliminary data.</text>
</comment>
<keyword evidence="2" id="KW-1185">Reference proteome</keyword>
<protein>
    <submittedName>
        <fullName evidence="1">Uncharacterized protein</fullName>
    </submittedName>
</protein>
<dbReference type="Proteomes" id="UP001054902">
    <property type="component" value="Unassembled WGS sequence"/>
</dbReference>
<evidence type="ECO:0000313" key="2">
    <source>
        <dbReference type="Proteomes" id="UP001054902"/>
    </source>
</evidence>